<dbReference type="GO" id="GO:0008270">
    <property type="term" value="F:zinc ion binding"/>
    <property type="evidence" value="ECO:0007669"/>
    <property type="project" value="TreeGrafter"/>
</dbReference>
<feature type="binding site" evidence="11">
    <location>
        <position position="78"/>
    </location>
    <ligand>
        <name>Zn(2+)</name>
        <dbReference type="ChEBI" id="CHEBI:29105"/>
    </ligand>
</feature>
<keyword evidence="4" id="KW-0963">Cytoplasm</keyword>
<dbReference type="Gene3D" id="1.10.10.10">
    <property type="entry name" value="Winged helix-like DNA-binding domain superfamily/Winged helix DNA-binding domain"/>
    <property type="match status" value="1"/>
</dbReference>
<dbReference type="EMBL" id="FQUL01000026">
    <property type="protein sequence ID" value="SHE81318.1"/>
    <property type="molecule type" value="Genomic_DNA"/>
</dbReference>
<feature type="binding site" evidence="12">
    <location>
        <position position="90"/>
    </location>
    <ligand>
        <name>Fe cation</name>
        <dbReference type="ChEBI" id="CHEBI:24875"/>
    </ligand>
</feature>
<keyword evidence="8" id="KW-0805">Transcription regulation</keyword>
<evidence type="ECO:0000256" key="8">
    <source>
        <dbReference type="ARBA" id="ARBA00023015"/>
    </source>
</evidence>
<evidence type="ECO:0000313" key="13">
    <source>
        <dbReference type="EMBL" id="SHE81318.1"/>
    </source>
</evidence>
<comment type="subunit">
    <text evidence="3">Homodimer.</text>
</comment>
<keyword evidence="7 11" id="KW-0862">Zinc</keyword>
<evidence type="ECO:0000313" key="14">
    <source>
        <dbReference type="Proteomes" id="UP000184295"/>
    </source>
</evidence>
<comment type="subcellular location">
    <subcellularLocation>
        <location evidence="1">Cytoplasm</location>
    </subcellularLocation>
</comment>
<dbReference type="InterPro" id="IPR002481">
    <property type="entry name" value="FUR"/>
</dbReference>
<dbReference type="Proteomes" id="UP000184295">
    <property type="component" value="Unassembled WGS sequence"/>
</dbReference>
<gene>
    <name evidence="13" type="ORF">SAMN02745225_01688</name>
</gene>
<dbReference type="GO" id="GO:1900376">
    <property type="term" value="P:regulation of secondary metabolite biosynthetic process"/>
    <property type="evidence" value="ECO:0007669"/>
    <property type="project" value="TreeGrafter"/>
</dbReference>
<reference evidence="14" key="1">
    <citation type="submission" date="2016-11" db="EMBL/GenBank/DDBJ databases">
        <authorList>
            <person name="Varghese N."/>
            <person name="Submissions S."/>
        </authorList>
    </citation>
    <scope>NUCLEOTIDE SEQUENCE [LARGE SCALE GENOMIC DNA]</scope>
    <source>
        <strain evidence="14">DSM 19514</strain>
    </source>
</reference>
<keyword evidence="5" id="KW-0678">Repressor</keyword>
<evidence type="ECO:0000256" key="12">
    <source>
        <dbReference type="PIRSR" id="PIRSR602481-2"/>
    </source>
</evidence>
<dbReference type="Pfam" id="PF01475">
    <property type="entry name" value="FUR"/>
    <property type="match status" value="1"/>
</dbReference>
<dbReference type="GO" id="GO:0000976">
    <property type="term" value="F:transcription cis-regulatory region binding"/>
    <property type="evidence" value="ECO:0007669"/>
    <property type="project" value="TreeGrafter"/>
</dbReference>
<dbReference type="InterPro" id="IPR036388">
    <property type="entry name" value="WH-like_DNA-bd_sf"/>
</dbReference>
<evidence type="ECO:0000256" key="3">
    <source>
        <dbReference type="ARBA" id="ARBA00011738"/>
    </source>
</evidence>
<feature type="binding site" evidence="12">
    <location>
        <position position="69"/>
    </location>
    <ligand>
        <name>Fe cation</name>
        <dbReference type="ChEBI" id="CHEBI:24875"/>
    </ligand>
</feature>
<evidence type="ECO:0000256" key="2">
    <source>
        <dbReference type="ARBA" id="ARBA00007957"/>
    </source>
</evidence>
<dbReference type="STRING" id="1121881.SAMN02745225_01688"/>
<keyword evidence="10" id="KW-0804">Transcription</keyword>
<evidence type="ECO:0000256" key="9">
    <source>
        <dbReference type="ARBA" id="ARBA00023125"/>
    </source>
</evidence>
<evidence type="ECO:0000256" key="5">
    <source>
        <dbReference type="ARBA" id="ARBA00022491"/>
    </source>
</evidence>
<dbReference type="GO" id="GO:0005829">
    <property type="term" value="C:cytosol"/>
    <property type="evidence" value="ECO:0007669"/>
    <property type="project" value="TreeGrafter"/>
</dbReference>
<protein>
    <submittedName>
        <fullName evidence="13">Fur family transcriptional regulator, ferric uptake regulator</fullName>
    </submittedName>
</protein>
<keyword evidence="12" id="KW-0408">Iron</keyword>
<dbReference type="GO" id="GO:0045892">
    <property type="term" value="P:negative regulation of DNA-templated transcription"/>
    <property type="evidence" value="ECO:0007669"/>
    <property type="project" value="TreeGrafter"/>
</dbReference>
<dbReference type="InterPro" id="IPR036390">
    <property type="entry name" value="WH_DNA-bd_sf"/>
</dbReference>
<keyword evidence="14" id="KW-1185">Reference proteome</keyword>
<comment type="cofactor">
    <cofactor evidence="11">
        <name>Zn(2+)</name>
        <dbReference type="ChEBI" id="CHEBI:29105"/>
    </cofactor>
    <text evidence="11">Binds 1 zinc ion per subunit.</text>
</comment>
<evidence type="ECO:0000256" key="11">
    <source>
        <dbReference type="PIRSR" id="PIRSR602481-1"/>
    </source>
</evidence>
<feature type="binding site" evidence="11">
    <location>
        <position position="115"/>
    </location>
    <ligand>
        <name>Zn(2+)</name>
        <dbReference type="ChEBI" id="CHEBI:29105"/>
    </ligand>
</feature>
<evidence type="ECO:0000256" key="1">
    <source>
        <dbReference type="ARBA" id="ARBA00004496"/>
    </source>
</evidence>
<dbReference type="CDD" id="cd07153">
    <property type="entry name" value="Fur_like"/>
    <property type="match status" value="1"/>
</dbReference>
<feature type="binding site" evidence="11">
    <location>
        <position position="118"/>
    </location>
    <ligand>
        <name>Zn(2+)</name>
        <dbReference type="ChEBI" id="CHEBI:29105"/>
    </ligand>
</feature>
<evidence type="ECO:0000256" key="4">
    <source>
        <dbReference type="ARBA" id="ARBA00022490"/>
    </source>
</evidence>
<dbReference type="InterPro" id="IPR043135">
    <property type="entry name" value="Fur_C"/>
</dbReference>
<evidence type="ECO:0000256" key="10">
    <source>
        <dbReference type="ARBA" id="ARBA00023163"/>
    </source>
</evidence>
<name>A0A1M4WJA6_9ACTN</name>
<feature type="binding site" evidence="11">
    <location>
        <position position="75"/>
    </location>
    <ligand>
        <name>Zn(2+)</name>
        <dbReference type="ChEBI" id="CHEBI:29105"/>
    </ligand>
</feature>
<comment type="similarity">
    <text evidence="2">Belongs to the Fur family.</text>
</comment>
<proteinExistence type="inferred from homology"/>
<dbReference type="GO" id="GO:0003700">
    <property type="term" value="F:DNA-binding transcription factor activity"/>
    <property type="evidence" value="ECO:0007669"/>
    <property type="project" value="InterPro"/>
</dbReference>
<feature type="binding site" evidence="12">
    <location>
        <position position="107"/>
    </location>
    <ligand>
        <name>Fe cation</name>
        <dbReference type="ChEBI" id="CHEBI:24875"/>
    </ligand>
</feature>
<keyword evidence="9" id="KW-0238">DNA-binding</keyword>
<dbReference type="Gene3D" id="3.30.1490.190">
    <property type="match status" value="1"/>
</dbReference>
<comment type="cofactor">
    <cofactor evidence="12">
        <name>Mn(2+)</name>
        <dbReference type="ChEBI" id="CHEBI:29035"/>
    </cofactor>
    <cofactor evidence="12">
        <name>Fe(2+)</name>
        <dbReference type="ChEBI" id="CHEBI:29033"/>
    </cofactor>
    <text evidence="12">Binds 1 Mn(2+) or Fe(2+) ion per subunit.</text>
</comment>
<sequence>MDLVYEALVSEGGFVSAQDLYRKLKDRGENIGLATVYRSLQSLSESGSVVIARGDDSETIYSACEDGTHHHHLRCKRCGASVKIDSEEAERWTASVAREYGYVEVSHTFDIVGICPKCQT</sequence>
<evidence type="ECO:0000256" key="6">
    <source>
        <dbReference type="ARBA" id="ARBA00022723"/>
    </source>
</evidence>
<dbReference type="PANTHER" id="PTHR33202:SF2">
    <property type="entry name" value="FERRIC UPTAKE REGULATION PROTEIN"/>
    <property type="match status" value="1"/>
</dbReference>
<accession>A0A1M4WJA6</accession>
<organism evidence="13 14">
    <name type="scientific">Ferrithrix thermotolerans DSM 19514</name>
    <dbReference type="NCBI Taxonomy" id="1121881"/>
    <lineage>
        <taxon>Bacteria</taxon>
        <taxon>Bacillati</taxon>
        <taxon>Actinomycetota</taxon>
        <taxon>Acidimicrobiia</taxon>
        <taxon>Acidimicrobiales</taxon>
        <taxon>Acidimicrobiaceae</taxon>
        <taxon>Ferrithrix</taxon>
    </lineage>
</organism>
<keyword evidence="6 11" id="KW-0479">Metal-binding</keyword>
<evidence type="ECO:0000256" key="7">
    <source>
        <dbReference type="ARBA" id="ARBA00022833"/>
    </source>
</evidence>
<dbReference type="SUPFAM" id="SSF46785">
    <property type="entry name" value="Winged helix' DNA-binding domain"/>
    <property type="match status" value="1"/>
</dbReference>
<dbReference type="AlphaFoldDB" id="A0A1M4WJA6"/>
<dbReference type="PANTHER" id="PTHR33202">
    <property type="entry name" value="ZINC UPTAKE REGULATION PROTEIN"/>
    <property type="match status" value="1"/>
</dbReference>